<dbReference type="EMBL" id="SDIL01000001">
    <property type="protein sequence ID" value="RXK42602.1"/>
    <property type="molecule type" value="Genomic_DNA"/>
</dbReference>
<protein>
    <submittedName>
        <fullName evidence="1">Uncharacterized protein</fullName>
    </submittedName>
</protein>
<dbReference type="InParanoid" id="A0A4Q1BWW0"/>
<dbReference type="Proteomes" id="UP000289152">
    <property type="component" value="Unassembled WGS sequence"/>
</dbReference>
<organism evidence="1 2">
    <name type="scientific">Tremella mesenterica</name>
    <name type="common">Jelly fungus</name>
    <dbReference type="NCBI Taxonomy" id="5217"/>
    <lineage>
        <taxon>Eukaryota</taxon>
        <taxon>Fungi</taxon>
        <taxon>Dikarya</taxon>
        <taxon>Basidiomycota</taxon>
        <taxon>Agaricomycotina</taxon>
        <taxon>Tremellomycetes</taxon>
        <taxon>Tremellales</taxon>
        <taxon>Tremellaceae</taxon>
        <taxon>Tremella</taxon>
    </lineage>
</organism>
<keyword evidence="2" id="KW-1185">Reference proteome</keyword>
<evidence type="ECO:0000313" key="1">
    <source>
        <dbReference type="EMBL" id="RXK42602.1"/>
    </source>
</evidence>
<reference evidence="1 2" key="1">
    <citation type="submission" date="2016-06" db="EMBL/GenBank/DDBJ databases">
        <title>Evolution of pathogenesis and genome organization in the Tremellales.</title>
        <authorList>
            <person name="Cuomo C."/>
            <person name="Litvintseva A."/>
            <person name="Heitman J."/>
            <person name="Chen Y."/>
            <person name="Sun S."/>
            <person name="Springer D."/>
            <person name="Dromer F."/>
            <person name="Young S."/>
            <person name="Zeng Q."/>
            <person name="Chapman S."/>
            <person name="Gujja S."/>
            <person name="Saif S."/>
            <person name="Birren B."/>
        </authorList>
    </citation>
    <scope>NUCLEOTIDE SEQUENCE [LARGE SCALE GENOMIC DNA]</scope>
    <source>
        <strain evidence="1 2">ATCC 28783</strain>
    </source>
</reference>
<name>A0A4Q1BWW0_TREME</name>
<dbReference type="OrthoDB" id="2596659at2759"/>
<evidence type="ECO:0000313" key="2">
    <source>
        <dbReference type="Proteomes" id="UP000289152"/>
    </source>
</evidence>
<sequence length="198" mass="22459">MNGSKPNIRNLRWGCLPMFSLRATIYYPNSHGLAKTITYFPRLNTPKKALPRLPWGRQWSMYRPAVPKPPRVRENQDPFAPGSTYRSYWRKYAQREAEAMRRGGVCLFEGWQEGILDERMVRAFFSGCVVATVIPEVEHRSISSFLLPLSPSETDGLLLPSTQLSDHLANLSAADLERKATGAFAEAWKLFTPKCGIL</sequence>
<gene>
    <name evidence="1" type="ORF">M231_00156</name>
</gene>
<dbReference type="AlphaFoldDB" id="A0A4Q1BWW0"/>
<dbReference type="VEuPathDB" id="FungiDB:TREMEDRAFT_56071"/>
<accession>A0A4Q1BWW0</accession>
<proteinExistence type="predicted"/>
<comment type="caution">
    <text evidence="1">The sequence shown here is derived from an EMBL/GenBank/DDBJ whole genome shotgun (WGS) entry which is preliminary data.</text>
</comment>